<organism evidence="1 2">
    <name type="scientific">Candidatus Liptonbacteria bacterium RIFCSPLOWO2_01_FULL_56_20</name>
    <dbReference type="NCBI Taxonomy" id="1798652"/>
    <lineage>
        <taxon>Bacteria</taxon>
        <taxon>Candidatus Liptoniibacteriota</taxon>
    </lineage>
</organism>
<dbReference type="AlphaFoldDB" id="A0A1G2CHL2"/>
<proteinExistence type="predicted"/>
<dbReference type="Proteomes" id="UP000178495">
    <property type="component" value="Unassembled WGS sequence"/>
</dbReference>
<dbReference type="STRING" id="1798652.A3A43_00715"/>
<gene>
    <name evidence="1" type="ORF">A3A43_00715</name>
</gene>
<comment type="caution">
    <text evidence="1">The sequence shown here is derived from an EMBL/GenBank/DDBJ whole genome shotgun (WGS) entry which is preliminary data.</text>
</comment>
<reference evidence="1 2" key="1">
    <citation type="journal article" date="2016" name="Nat. Commun.">
        <title>Thousands of microbial genomes shed light on interconnected biogeochemical processes in an aquifer system.</title>
        <authorList>
            <person name="Anantharaman K."/>
            <person name="Brown C.T."/>
            <person name="Hug L.A."/>
            <person name="Sharon I."/>
            <person name="Castelle C.J."/>
            <person name="Probst A.J."/>
            <person name="Thomas B.C."/>
            <person name="Singh A."/>
            <person name="Wilkins M.J."/>
            <person name="Karaoz U."/>
            <person name="Brodie E.L."/>
            <person name="Williams K.H."/>
            <person name="Hubbard S.S."/>
            <person name="Banfield J.F."/>
        </authorList>
    </citation>
    <scope>NUCLEOTIDE SEQUENCE [LARGE SCALE GENOMIC DNA]</scope>
</reference>
<evidence type="ECO:0000313" key="2">
    <source>
        <dbReference type="Proteomes" id="UP000178495"/>
    </source>
</evidence>
<dbReference type="EMBL" id="MHLC01000028">
    <property type="protein sequence ID" value="OGZ00702.1"/>
    <property type="molecule type" value="Genomic_DNA"/>
</dbReference>
<protein>
    <recommendedName>
        <fullName evidence="3">NlpC/P60 domain-containing protein</fullName>
    </recommendedName>
</protein>
<evidence type="ECO:0000313" key="1">
    <source>
        <dbReference type="EMBL" id="OGZ00702.1"/>
    </source>
</evidence>
<evidence type="ECO:0008006" key="3">
    <source>
        <dbReference type="Google" id="ProtNLM"/>
    </source>
</evidence>
<sequence>MKKEKPQPLLLENLVAVARASVGSPLFRNLYARVGRRKVDILKNGDLSCAFFVSAILKIFSPVRGVHATVAGTVRDLKKSGWRKARKPKPGCVIVWRPRTFMDGEAHAHIGFSISRGRAISTSYKKRTPVMHDLHYRPIETIYSHPKLAK</sequence>
<accession>A0A1G2CHL2</accession>
<name>A0A1G2CHL2_9BACT</name>